<protein>
    <recommendedName>
        <fullName evidence="9">Protein kinase domain-containing protein</fullName>
    </recommendedName>
</protein>
<dbReference type="GO" id="GO:0005524">
    <property type="term" value="F:ATP binding"/>
    <property type="evidence" value="ECO:0007669"/>
    <property type="project" value="UniProtKB-UniRule"/>
</dbReference>
<organism evidence="10 11">
    <name type="scientific">Aegilops tauschii subsp. strangulata</name>
    <name type="common">Goatgrass</name>
    <dbReference type="NCBI Taxonomy" id="200361"/>
    <lineage>
        <taxon>Eukaryota</taxon>
        <taxon>Viridiplantae</taxon>
        <taxon>Streptophyta</taxon>
        <taxon>Embryophyta</taxon>
        <taxon>Tracheophyta</taxon>
        <taxon>Spermatophyta</taxon>
        <taxon>Magnoliopsida</taxon>
        <taxon>Liliopsida</taxon>
        <taxon>Poales</taxon>
        <taxon>Poaceae</taxon>
        <taxon>BOP clade</taxon>
        <taxon>Pooideae</taxon>
        <taxon>Triticodae</taxon>
        <taxon>Triticeae</taxon>
        <taxon>Triticinae</taxon>
        <taxon>Aegilops</taxon>
    </lineage>
</organism>
<evidence type="ECO:0000256" key="8">
    <source>
        <dbReference type="SAM" id="MobiDB-lite"/>
    </source>
</evidence>
<dbReference type="InterPro" id="IPR000719">
    <property type="entry name" value="Prot_kinase_dom"/>
</dbReference>
<evidence type="ECO:0000256" key="1">
    <source>
        <dbReference type="ARBA" id="ARBA00022527"/>
    </source>
</evidence>
<keyword evidence="2" id="KW-0808">Transferase</keyword>
<keyword evidence="1" id="KW-0723">Serine/threonine-protein kinase</keyword>
<feature type="binding site" evidence="7">
    <location>
        <position position="80"/>
    </location>
    <ligand>
        <name>ATP</name>
        <dbReference type="ChEBI" id="CHEBI:30616"/>
    </ligand>
</feature>
<evidence type="ECO:0000256" key="4">
    <source>
        <dbReference type="ARBA" id="ARBA00022741"/>
    </source>
</evidence>
<evidence type="ECO:0000256" key="5">
    <source>
        <dbReference type="ARBA" id="ARBA00022777"/>
    </source>
</evidence>
<dbReference type="GO" id="GO:0004674">
    <property type="term" value="F:protein serine/threonine kinase activity"/>
    <property type="evidence" value="ECO:0007669"/>
    <property type="project" value="UniProtKB-KW"/>
</dbReference>
<keyword evidence="5" id="KW-0418">Kinase</keyword>
<feature type="region of interest" description="Disordered" evidence="8">
    <location>
        <begin position="1"/>
        <end position="35"/>
    </location>
</feature>
<dbReference type="Gene3D" id="1.10.510.10">
    <property type="entry name" value="Transferase(Phosphotransferase) domain 1"/>
    <property type="match status" value="1"/>
</dbReference>
<feature type="domain" description="Protein kinase" evidence="9">
    <location>
        <begin position="51"/>
        <end position="183"/>
    </location>
</feature>
<dbReference type="AlphaFoldDB" id="A0A453N3P3"/>
<keyword evidence="6 7" id="KW-0067">ATP-binding</keyword>
<reference evidence="10" key="4">
    <citation type="submission" date="2019-03" db="UniProtKB">
        <authorList>
            <consortium name="EnsemblPlants"/>
        </authorList>
    </citation>
    <scope>IDENTIFICATION</scope>
</reference>
<dbReference type="PANTHER" id="PTHR24349">
    <property type="entry name" value="SERINE/THREONINE-PROTEIN KINASE"/>
    <property type="match status" value="1"/>
</dbReference>
<dbReference type="InterPro" id="IPR050205">
    <property type="entry name" value="CDPK_Ser/Thr_kinases"/>
</dbReference>
<evidence type="ECO:0000313" key="11">
    <source>
        <dbReference type="Proteomes" id="UP000015105"/>
    </source>
</evidence>
<dbReference type="SUPFAM" id="SSF56112">
    <property type="entry name" value="Protein kinase-like (PK-like)"/>
    <property type="match status" value="1"/>
</dbReference>
<dbReference type="SMART" id="SM00220">
    <property type="entry name" value="S_TKc"/>
    <property type="match status" value="1"/>
</dbReference>
<reference evidence="11" key="1">
    <citation type="journal article" date="2014" name="Science">
        <title>Ancient hybridizations among the ancestral genomes of bread wheat.</title>
        <authorList>
            <consortium name="International Wheat Genome Sequencing Consortium,"/>
            <person name="Marcussen T."/>
            <person name="Sandve S.R."/>
            <person name="Heier L."/>
            <person name="Spannagl M."/>
            <person name="Pfeifer M."/>
            <person name="Jakobsen K.S."/>
            <person name="Wulff B.B."/>
            <person name="Steuernagel B."/>
            <person name="Mayer K.F."/>
            <person name="Olsen O.A."/>
        </authorList>
    </citation>
    <scope>NUCLEOTIDE SEQUENCE [LARGE SCALE GENOMIC DNA]</scope>
    <source>
        <strain evidence="11">cv. AL8/78</strain>
    </source>
</reference>
<reference evidence="10" key="5">
    <citation type="journal article" date="2021" name="G3 (Bethesda)">
        <title>Aegilops tauschii genome assembly Aet v5.0 features greater sequence contiguity and improved annotation.</title>
        <authorList>
            <person name="Wang L."/>
            <person name="Zhu T."/>
            <person name="Rodriguez J.C."/>
            <person name="Deal K.R."/>
            <person name="Dubcovsky J."/>
            <person name="McGuire P.E."/>
            <person name="Lux T."/>
            <person name="Spannagl M."/>
            <person name="Mayer K.F.X."/>
            <person name="Baldrich P."/>
            <person name="Meyers B.C."/>
            <person name="Huo N."/>
            <person name="Gu Y.Q."/>
            <person name="Zhou H."/>
            <person name="Devos K.M."/>
            <person name="Bennetzen J.L."/>
            <person name="Unver T."/>
            <person name="Budak H."/>
            <person name="Gulick P.J."/>
            <person name="Galiba G."/>
            <person name="Kalapos B."/>
            <person name="Nelson D.R."/>
            <person name="Li P."/>
            <person name="You F.M."/>
            <person name="Luo M.C."/>
            <person name="Dvorak J."/>
        </authorList>
    </citation>
    <scope>NUCLEOTIDE SEQUENCE [LARGE SCALE GENOMIC DNA]</scope>
    <source>
        <strain evidence="10">cv. AL8/78</strain>
    </source>
</reference>
<evidence type="ECO:0000313" key="10">
    <source>
        <dbReference type="EnsemblPlants" id="AET6Gv20214100.2"/>
    </source>
</evidence>
<dbReference type="FunFam" id="3.30.200.20:FF:000101">
    <property type="entry name" value="CDPK-related kinase 1"/>
    <property type="match status" value="1"/>
</dbReference>
<sequence length="183" mass="20612">MGACLSSSKQEADAERRRRQRPRGGKAEEKGAAAEAPAVEFGYERDFEGRYEVGRLLGHGQFGYTFAAVDRLSGDRVAVKRIDKAKMTRPVAVEDVKREVKILKALKGHENIVHFDNAFEDDSYVYIVMELCEGGELLDRILAKKNSRYSEKDAAVVVRQMLKVAAECHLRGLVHRDMKPEVM</sequence>
<reference evidence="11" key="2">
    <citation type="journal article" date="2017" name="Nat. Plants">
        <title>The Aegilops tauschii genome reveals multiple impacts of transposons.</title>
        <authorList>
            <person name="Zhao G."/>
            <person name="Zou C."/>
            <person name="Li K."/>
            <person name="Wang K."/>
            <person name="Li T."/>
            <person name="Gao L."/>
            <person name="Zhang X."/>
            <person name="Wang H."/>
            <person name="Yang Z."/>
            <person name="Liu X."/>
            <person name="Jiang W."/>
            <person name="Mao L."/>
            <person name="Kong X."/>
            <person name="Jiao Y."/>
            <person name="Jia J."/>
        </authorList>
    </citation>
    <scope>NUCLEOTIDE SEQUENCE [LARGE SCALE GENOMIC DNA]</scope>
    <source>
        <strain evidence="11">cv. AL8/78</strain>
    </source>
</reference>
<dbReference type="EnsemblPlants" id="AET6Gv20214100.2">
    <property type="protein sequence ID" value="AET6Gv20214100.2"/>
    <property type="gene ID" value="AET6Gv20214100"/>
</dbReference>
<dbReference type="InterPro" id="IPR017441">
    <property type="entry name" value="Protein_kinase_ATP_BS"/>
</dbReference>
<keyword evidence="11" id="KW-1185">Reference proteome</keyword>
<dbReference type="Pfam" id="PF00069">
    <property type="entry name" value="Pkinase"/>
    <property type="match status" value="1"/>
</dbReference>
<accession>A0A453N3P3</accession>
<keyword evidence="3" id="KW-0677">Repeat</keyword>
<dbReference type="InterPro" id="IPR011009">
    <property type="entry name" value="Kinase-like_dom_sf"/>
</dbReference>
<dbReference type="PROSITE" id="PS50011">
    <property type="entry name" value="PROTEIN_KINASE_DOM"/>
    <property type="match status" value="1"/>
</dbReference>
<dbReference type="Gramene" id="AET6Gv20214100.2">
    <property type="protein sequence ID" value="AET6Gv20214100.2"/>
    <property type="gene ID" value="AET6Gv20214100"/>
</dbReference>
<dbReference type="Proteomes" id="UP000015105">
    <property type="component" value="Chromosome 6D"/>
</dbReference>
<dbReference type="PROSITE" id="PS00107">
    <property type="entry name" value="PROTEIN_KINASE_ATP"/>
    <property type="match status" value="1"/>
</dbReference>
<evidence type="ECO:0000256" key="2">
    <source>
        <dbReference type="ARBA" id="ARBA00022679"/>
    </source>
</evidence>
<evidence type="ECO:0000256" key="6">
    <source>
        <dbReference type="ARBA" id="ARBA00022840"/>
    </source>
</evidence>
<evidence type="ECO:0000259" key="9">
    <source>
        <dbReference type="PROSITE" id="PS50011"/>
    </source>
</evidence>
<evidence type="ECO:0000256" key="7">
    <source>
        <dbReference type="PROSITE-ProRule" id="PRU10141"/>
    </source>
</evidence>
<proteinExistence type="predicted"/>
<reference evidence="10" key="3">
    <citation type="journal article" date="2017" name="Nature">
        <title>Genome sequence of the progenitor of the wheat D genome Aegilops tauschii.</title>
        <authorList>
            <person name="Luo M.C."/>
            <person name="Gu Y.Q."/>
            <person name="Puiu D."/>
            <person name="Wang H."/>
            <person name="Twardziok S.O."/>
            <person name="Deal K.R."/>
            <person name="Huo N."/>
            <person name="Zhu T."/>
            <person name="Wang L."/>
            <person name="Wang Y."/>
            <person name="McGuire P.E."/>
            <person name="Liu S."/>
            <person name="Long H."/>
            <person name="Ramasamy R.K."/>
            <person name="Rodriguez J.C."/>
            <person name="Van S.L."/>
            <person name="Yuan L."/>
            <person name="Wang Z."/>
            <person name="Xia Z."/>
            <person name="Xiao L."/>
            <person name="Anderson O.D."/>
            <person name="Ouyang S."/>
            <person name="Liang Y."/>
            <person name="Zimin A.V."/>
            <person name="Pertea G."/>
            <person name="Qi P."/>
            <person name="Bennetzen J.L."/>
            <person name="Dai X."/>
            <person name="Dawson M.W."/>
            <person name="Muller H.G."/>
            <person name="Kugler K."/>
            <person name="Rivarola-Duarte L."/>
            <person name="Spannagl M."/>
            <person name="Mayer K.F.X."/>
            <person name="Lu F.H."/>
            <person name="Bevan M.W."/>
            <person name="Leroy P."/>
            <person name="Li P."/>
            <person name="You F.M."/>
            <person name="Sun Q."/>
            <person name="Liu Z."/>
            <person name="Lyons E."/>
            <person name="Wicker T."/>
            <person name="Salzberg S.L."/>
            <person name="Devos K.M."/>
            <person name="Dvorak J."/>
        </authorList>
    </citation>
    <scope>NUCLEOTIDE SEQUENCE [LARGE SCALE GENOMIC DNA]</scope>
    <source>
        <strain evidence="10">cv. AL8/78</strain>
    </source>
</reference>
<keyword evidence="4 7" id="KW-0547">Nucleotide-binding</keyword>
<evidence type="ECO:0000256" key="3">
    <source>
        <dbReference type="ARBA" id="ARBA00022737"/>
    </source>
</evidence>
<name>A0A453N3P3_AEGTS</name>